<gene>
    <name evidence="4" type="ORF">ACFQBQ_03335</name>
</gene>
<feature type="domain" description="Bacterial Ig-like" evidence="3">
    <location>
        <begin position="818"/>
        <end position="906"/>
    </location>
</feature>
<dbReference type="InterPro" id="IPR032109">
    <property type="entry name" value="Big_3_5"/>
</dbReference>
<name>A0ABW1Z6Y0_9BACT</name>
<organism evidence="4 5">
    <name type="scientific">Granulicella cerasi</name>
    <dbReference type="NCBI Taxonomy" id="741063"/>
    <lineage>
        <taxon>Bacteria</taxon>
        <taxon>Pseudomonadati</taxon>
        <taxon>Acidobacteriota</taxon>
        <taxon>Terriglobia</taxon>
        <taxon>Terriglobales</taxon>
        <taxon>Acidobacteriaceae</taxon>
        <taxon>Granulicella</taxon>
    </lineage>
</organism>
<evidence type="ECO:0000313" key="5">
    <source>
        <dbReference type="Proteomes" id="UP001596391"/>
    </source>
</evidence>
<comment type="caution">
    <text evidence="4">The sequence shown here is derived from an EMBL/GenBank/DDBJ whole genome shotgun (WGS) entry which is preliminary data.</text>
</comment>
<evidence type="ECO:0000256" key="2">
    <source>
        <dbReference type="PROSITE-ProRule" id="PRU00504"/>
    </source>
</evidence>
<dbReference type="PROSITE" id="PS51125">
    <property type="entry name" value="NHL"/>
    <property type="match status" value="1"/>
</dbReference>
<sequence>MPFKFLPNRLTAQRATVFFALLLAVLGLGQPLRSQTVPTATASASKNVLASFPSPIVGHLAVNSNGDLFYVNETYSNSAILYWLPRGTTTPVQIATGFSGARNVYVDSANNLYVPNPYGGNVVEFPYLNNTYATGITITSSTPSCASYSPTVSACYQFGSVGAVAAYYYQPVDMAMDASGNAYMLNIYSNGSCTNACILKFTKGTSGGTYTPSLVASNVSAASASAQIAVDPAGDVFYTNGTLLTSIAAGTTTPVAFGNGLSTIGGLSTDYLGNLYVTLSASPYLIYEFPAVNNAVVTSKQFPVYSGYSGGAVGVSRYNEMYYLGYSGGNNLNVANLNSIPLGSSTVGTAVSTSNTSVTFVFTASTGVSSITSSGAGFTYTAGSCAAAAYAANGTCTVNVNYTPTAVGLQTGAVTLNNSSGVAVATALLSGTGQGALETNDPGTLSAIGSGFTQPGAVAVDGSGNVFVADSSANSVLRYAGGTGTPTSIGTGLKAPTAVALDNAGNVFIADSGNARVVKVPVVSGALANASQSVIYTGSGSTLTGIALDFAGNLYVADTAKTTVTELLNIGGVPSSASTLSVGTFTSPIALATDASGNLFVADYGANAVSRIAYVGRNAVLISSAFSKPTSVATDASGSVYVADSGNARVVKIPLEGTSFNTNDQYLISGTVVAPYAVAVDNAGNAYVADRTTAVVDKLNRSAGTLALGRVQIPQSTSSQNATIANAGNTSLIFGTPLYVAVSTTPTYFSVTAPSTNGCAAASTLASGYGCSLSAVFTPTTVGAATDVLTFNSNAINATKTLTLTGLGVDLAVDTLTLTQTSGTAVFGSPVTVQAAVTSAVAGTPTGTVSFTVDGNSQGTGTAINSSGITTITLTGLTGGAHTVCGSYTGDNSYRPANSCITVTVSKVASTTSLTISGAGANPVTSSVSQSVTFTAKVVPGATTPPTGTVTFSVGTTTLGTASLTASGSSYVATLQTTALPAGTDVITATYAGDVNYLTSSGTATIIVTYPTVIVTPATNALSVAQVGSVSKNLTVTALGGFAGSIGMQCSGLPANTVCSFSPNRFLLATDAPQTVTLTILTGQTPVVSQPVTGSFSNTWLGILTSLTLLAPLAFWKRRHLHGAWRHGLSAMLAVVGLGLSITASGCGGSQLHGDTPKGTYNVTVTASATTSAAYTYSGYASGCTATPAGGTVVTCSETAAVTLTVQ</sequence>
<feature type="repeat" description="NHL" evidence="2">
    <location>
        <begin position="626"/>
        <end position="656"/>
    </location>
</feature>
<reference evidence="5" key="1">
    <citation type="journal article" date="2019" name="Int. J. Syst. Evol. Microbiol.">
        <title>The Global Catalogue of Microorganisms (GCM) 10K type strain sequencing project: providing services to taxonomists for standard genome sequencing and annotation.</title>
        <authorList>
            <consortium name="The Broad Institute Genomics Platform"/>
            <consortium name="The Broad Institute Genome Sequencing Center for Infectious Disease"/>
            <person name="Wu L."/>
            <person name="Ma J."/>
        </authorList>
    </citation>
    <scope>NUCLEOTIDE SEQUENCE [LARGE SCALE GENOMIC DNA]</scope>
    <source>
        <strain evidence="5">CGMCC 1.16026</strain>
    </source>
</reference>
<dbReference type="InterPro" id="IPR050952">
    <property type="entry name" value="TRIM-NHL_E3_ligases"/>
</dbReference>
<dbReference type="SUPFAM" id="SSF63825">
    <property type="entry name" value="YWTD domain"/>
    <property type="match status" value="1"/>
</dbReference>
<evidence type="ECO:0000259" key="3">
    <source>
        <dbReference type="Pfam" id="PF16640"/>
    </source>
</evidence>
<dbReference type="Gene3D" id="2.40.10.500">
    <property type="match status" value="3"/>
</dbReference>
<feature type="domain" description="Bacterial Ig-like" evidence="3">
    <location>
        <begin position="921"/>
        <end position="1008"/>
    </location>
</feature>
<dbReference type="EMBL" id="JBHSWI010000001">
    <property type="protein sequence ID" value="MFC6644638.1"/>
    <property type="molecule type" value="Genomic_DNA"/>
</dbReference>
<dbReference type="InterPro" id="IPR001258">
    <property type="entry name" value="NHL_repeat"/>
</dbReference>
<dbReference type="SUPFAM" id="SSF63829">
    <property type="entry name" value="Calcium-dependent phosphotriesterase"/>
    <property type="match status" value="1"/>
</dbReference>
<accession>A0ABW1Z6Y0</accession>
<dbReference type="InterPro" id="IPR013783">
    <property type="entry name" value="Ig-like_fold"/>
</dbReference>
<dbReference type="Pfam" id="PF16640">
    <property type="entry name" value="Big_3_5"/>
    <property type="match status" value="2"/>
</dbReference>
<protein>
    <submittedName>
        <fullName evidence="4">Ig-like domain repeat protein</fullName>
    </submittedName>
</protein>
<dbReference type="CDD" id="cd05819">
    <property type="entry name" value="NHL"/>
    <property type="match status" value="1"/>
</dbReference>
<dbReference type="InterPro" id="IPR011042">
    <property type="entry name" value="6-blade_b-propeller_TolB-like"/>
</dbReference>
<dbReference type="Gene3D" id="2.120.10.30">
    <property type="entry name" value="TolB, C-terminal domain"/>
    <property type="match status" value="1"/>
</dbReference>
<dbReference type="PANTHER" id="PTHR24104">
    <property type="entry name" value="E3 UBIQUITIN-PROTEIN LIGASE NHLRC1-RELATED"/>
    <property type="match status" value="1"/>
</dbReference>
<keyword evidence="1" id="KW-0677">Repeat</keyword>
<keyword evidence="5" id="KW-1185">Reference proteome</keyword>
<evidence type="ECO:0000256" key="1">
    <source>
        <dbReference type="ARBA" id="ARBA00022737"/>
    </source>
</evidence>
<dbReference type="Proteomes" id="UP001596391">
    <property type="component" value="Unassembled WGS sequence"/>
</dbReference>
<proteinExistence type="predicted"/>
<dbReference type="Gene3D" id="2.60.40.10">
    <property type="entry name" value="Immunoglobulins"/>
    <property type="match status" value="4"/>
</dbReference>
<evidence type="ECO:0000313" key="4">
    <source>
        <dbReference type="EMBL" id="MFC6644638.1"/>
    </source>
</evidence>
<dbReference type="SUPFAM" id="SSF101898">
    <property type="entry name" value="NHL repeat"/>
    <property type="match status" value="2"/>
</dbReference>
<dbReference type="Pfam" id="PF01436">
    <property type="entry name" value="NHL"/>
    <property type="match status" value="1"/>
</dbReference>
<dbReference type="PANTHER" id="PTHR24104:SF25">
    <property type="entry name" value="PROTEIN LIN-41"/>
    <property type="match status" value="1"/>
</dbReference>
<dbReference type="RefSeq" id="WP_263372562.1">
    <property type="nucleotide sequence ID" value="NZ_JAGSYD010000005.1"/>
</dbReference>